<evidence type="ECO:0008006" key="3">
    <source>
        <dbReference type="Google" id="ProtNLM"/>
    </source>
</evidence>
<evidence type="ECO:0000313" key="2">
    <source>
        <dbReference type="Proteomes" id="UP001358586"/>
    </source>
</evidence>
<proteinExistence type="predicted"/>
<reference evidence="1 2" key="1">
    <citation type="submission" date="2023-03" db="EMBL/GenBank/DDBJ databases">
        <title>WGS of Gossypium arboreum.</title>
        <authorList>
            <person name="Yu D."/>
        </authorList>
    </citation>
    <scope>NUCLEOTIDE SEQUENCE [LARGE SCALE GENOMIC DNA]</scope>
    <source>
        <tissue evidence="1">Leaf</tissue>
    </source>
</reference>
<name>A0ABR0N6L6_GOSAR</name>
<dbReference type="Proteomes" id="UP001358586">
    <property type="component" value="Chromosome 11"/>
</dbReference>
<dbReference type="EMBL" id="JARKNE010000011">
    <property type="protein sequence ID" value="KAK5786213.1"/>
    <property type="molecule type" value="Genomic_DNA"/>
</dbReference>
<sequence length="61" mass="6788">MVLPQGRIMRARAKQFKEAILALINQVWGEALAGEIERAWTSSTKCHCNILQTDFSSIPAS</sequence>
<protein>
    <recommendedName>
        <fullName evidence="3">Transposase</fullName>
    </recommendedName>
</protein>
<accession>A0ABR0N6L6</accession>
<comment type="caution">
    <text evidence="1">The sequence shown here is derived from an EMBL/GenBank/DDBJ whole genome shotgun (WGS) entry which is preliminary data.</text>
</comment>
<keyword evidence="2" id="KW-1185">Reference proteome</keyword>
<organism evidence="1 2">
    <name type="scientific">Gossypium arboreum</name>
    <name type="common">Tree cotton</name>
    <name type="synonym">Gossypium nanking</name>
    <dbReference type="NCBI Taxonomy" id="29729"/>
    <lineage>
        <taxon>Eukaryota</taxon>
        <taxon>Viridiplantae</taxon>
        <taxon>Streptophyta</taxon>
        <taxon>Embryophyta</taxon>
        <taxon>Tracheophyta</taxon>
        <taxon>Spermatophyta</taxon>
        <taxon>Magnoliopsida</taxon>
        <taxon>eudicotyledons</taxon>
        <taxon>Gunneridae</taxon>
        <taxon>Pentapetalae</taxon>
        <taxon>rosids</taxon>
        <taxon>malvids</taxon>
        <taxon>Malvales</taxon>
        <taxon>Malvaceae</taxon>
        <taxon>Malvoideae</taxon>
        <taxon>Gossypium</taxon>
    </lineage>
</organism>
<evidence type="ECO:0000313" key="1">
    <source>
        <dbReference type="EMBL" id="KAK5786213.1"/>
    </source>
</evidence>
<gene>
    <name evidence="1" type="ORF">PVK06_040845</name>
</gene>